<dbReference type="EMBL" id="JACRSS010000006">
    <property type="protein sequence ID" value="MBC8539271.1"/>
    <property type="molecule type" value="Genomic_DNA"/>
</dbReference>
<reference evidence="2" key="1">
    <citation type="submission" date="2020-08" db="EMBL/GenBank/DDBJ databases">
        <title>Genome public.</title>
        <authorList>
            <person name="Liu C."/>
            <person name="Sun Q."/>
        </authorList>
    </citation>
    <scope>NUCLEOTIDE SEQUENCE</scope>
    <source>
        <strain evidence="2">NSJ-63</strain>
    </source>
</reference>
<dbReference type="RefSeq" id="WP_249280867.1">
    <property type="nucleotide sequence ID" value="NZ_JACRSS010000006.1"/>
</dbReference>
<protein>
    <submittedName>
        <fullName evidence="2">Uncharacterized protein</fullName>
    </submittedName>
</protein>
<feature type="compositionally biased region" description="Low complexity" evidence="1">
    <location>
        <begin position="11"/>
        <end position="47"/>
    </location>
</feature>
<sequence length="105" mass="10755">MIPTPSPSPSPSVKAPAAAKPAAAKKPSATKKASATKAPAATQKPAAAPKPTPKPFREESATVYWTPSGGKYHISRNCATLKRSKTIKSGTIAQAGNRGRCKVCG</sequence>
<gene>
    <name evidence="2" type="ORF">H8693_10075</name>
</gene>
<dbReference type="AlphaFoldDB" id="A0A926HXZ6"/>
<evidence type="ECO:0000256" key="1">
    <source>
        <dbReference type="SAM" id="MobiDB-lite"/>
    </source>
</evidence>
<proteinExistence type="predicted"/>
<comment type="caution">
    <text evidence="2">The sequence shown here is derived from an EMBL/GenBank/DDBJ whole genome shotgun (WGS) entry which is preliminary data.</text>
</comment>
<feature type="compositionally biased region" description="Pro residues" evidence="1">
    <location>
        <begin position="1"/>
        <end position="10"/>
    </location>
</feature>
<organism evidence="2 3">
    <name type="scientific">Guopingia tenuis</name>
    <dbReference type="NCBI Taxonomy" id="2763656"/>
    <lineage>
        <taxon>Bacteria</taxon>
        <taxon>Bacillati</taxon>
        <taxon>Bacillota</taxon>
        <taxon>Clostridia</taxon>
        <taxon>Christensenellales</taxon>
        <taxon>Christensenellaceae</taxon>
        <taxon>Guopingia</taxon>
    </lineage>
</organism>
<name>A0A926HXZ6_9FIRM</name>
<keyword evidence="3" id="KW-1185">Reference proteome</keyword>
<feature type="region of interest" description="Disordered" evidence="1">
    <location>
        <begin position="1"/>
        <end position="59"/>
    </location>
</feature>
<dbReference type="Proteomes" id="UP000617951">
    <property type="component" value="Unassembled WGS sequence"/>
</dbReference>
<evidence type="ECO:0000313" key="3">
    <source>
        <dbReference type="Proteomes" id="UP000617951"/>
    </source>
</evidence>
<evidence type="ECO:0000313" key="2">
    <source>
        <dbReference type="EMBL" id="MBC8539271.1"/>
    </source>
</evidence>
<accession>A0A926HXZ6</accession>